<dbReference type="STRING" id="93059.P9211_13091"/>
<dbReference type="Pfam" id="PF11320">
    <property type="entry name" value="DUF3122"/>
    <property type="match status" value="1"/>
</dbReference>
<accession>A9BBM8</accession>
<evidence type="ECO:0000313" key="2">
    <source>
        <dbReference type="Proteomes" id="UP000000788"/>
    </source>
</evidence>
<dbReference type="AlphaFoldDB" id="A9BBM8"/>
<dbReference type="KEGG" id="pmj:P9211_13091"/>
<dbReference type="InterPro" id="IPR021469">
    <property type="entry name" value="DUF3122"/>
</dbReference>
<dbReference type="eggNOG" id="ENOG50307XW">
    <property type="taxonomic scope" value="Bacteria"/>
</dbReference>
<reference evidence="1 2" key="1">
    <citation type="journal article" date="2007" name="PLoS Genet.">
        <title>Patterns and implications of gene gain and loss in the evolution of Prochlorococcus.</title>
        <authorList>
            <person name="Kettler G.C."/>
            <person name="Martiny A.C."/>
            <person name="Huang K."/>
            <person name="Zucker J."/>
            <person name="Coleman M.L."/>
            <person name="Rodrigue S."/>
            <person name="Chen F."/>
            <person name="Lapidus A."/>
            <person name="Ferriera S."/>
            <person name="Johnson J."/>
            <person name="Steglich C."/>
            <person name="Church G.M."/>
            <person name="Richardson P."/>
            <person name="Chisholm S.W."/>
        </authorList>
    </citation>
    <scope>NUCLEOTIDE SEQUENCE [LARGE SCALE GENOMIC DNA]</scope>
    <source>
        <strain evidence="2">MIT 9211</strain>
    </source>
</reference>
<sequence length="177" mass="20047">MRTAKIISKKTFKGFFLGLLFFLAITILLFNPSALDAKLETTRNIDGEETQRSLESLRDLDYQTWQVVAYAKNLVEKSITLRIVGFPGSLRLSHPAILNVQSGIRSWDLDDITLQNSLLLKDTREAAAEFNLTPLLIDLSNNRPLRLSLKGGFDELPVPPYVVEEWRSLIENNLSND</sequence>
<dbReference type="EMBL" id="CP000878">
    <property type="protein sequence ID" value="ABX09240.1"/>
    <property type="molecule type" value="Genomic_DNA"/>
</dbReference>
<dbReference type="HOGENOM" id="CLU_110216_1_0_3"/>
<proteinExistence type="predicted"/>
<organism evidence="1 2">
    <name type="scientific">Prochlorococcus marinus (strain MIT 9211)</name>
    <dbReference type="NCBI Taxonomy" id="93059"/>
    <lineage>
        <taxon>Bacteria</taxon>
        <taxon>Bacillati</taxon>
        <taxon>Cyanobacteriota</taxon>
        <taxon>Cyanophyceae</taxon>
        <taxon>Synechococcales</taxon>
        <taxon>Prochlorococcaceae</taxon>
        <taxon>Prochlorococcus</taxon>
    </lineage>
</organism>
<keyword evidence="2" id="KW-1185">Reference proteome</keyword>
<gene>
    <name evidence="1" type="ordered locus">P9211_13091</name>
</gene>
<dbReference type="Proteomes" id="UP000000788">
    <property type="component" value="Chromosome"/>
</dbReference>
<name>A9BBM8_PROM4</name>
<evidence type="ECO:0000313" key="1">
    <source>
        <dbReference type="EMBL" id="ABX09240.1"/>
    </source>
</evidence>
<protein>
    <recommendedName>
        <fullName evidence="3">DUF3122 domain-containing protein</fullName>
    </recommendedName>
</protein>
<evidence type="ECO:0008006" key="3">
    <source>
        <dbReference type="Google" id="ProtNLM"/>
    </source>
</evidence>